<comment type="subcellular location">
    <subcellularLocation>
        <location evidence="2">Golgi apparatus</location>
    </subcellularLocation>
    <subcellularLocation>
        <location evidence="1">Membrane</location>
        <topology evidence="1">Multi-pass membrane protein</topology>
    </subcellularLocation>
</comment>
<evidence type="ECO:0000256" key="6">
    <source>
        <dbReference type="ARBA" id="ARBA00022989"/>
    </source>
</evidence>
<evidence type="ECO:0000256" key="3">
    <source>
        <dbReference type="ARBA" id="ARBA00005227"/>
    </source>
</evidence>
<dbReference type="GO" id="GO:0072657">
    <property type="term" value="P:protein localization to membrane"/>
    <property type="evidence" value="ECO:0007669"/>
    <property type="project" value="TreeGrafter"/>
</dbReference>
<evidence type="ECO:0000256" key="5">
    <source>
        <dbReference type="ARBA" id="ARBA00022729"/>
    </source>
</evidence>
<comment type="similarity">
    <text evidence="3 9">Belongs to the nonaspanin (TM9SF) (TC 9.A.2) family.</text>
</comment>
<evidence type="ECO:0000256" key="9">
    <source>
        <dbReference type="RuleBase" id="RU363079"/>
    </source>
</evidence>
<keyword evidence="7" id="KW-0333">Golgi apparatus</keyword>
<accession>A0A7D9H4E1</accession>
<feature type="transmembrane region" description="Helical" evidence="9">
    <location>
        <begin position="396"/>
        <end position="418"/>
    </location>
</feature>
<dbReference type="EMBL" id="CABFWN010000006">
    <property type="protein sequence ID" value="VUG19944.1"/>
    <property type="molecule type" value="Genomic_DNA"/>
</dbReference>
<feature type="transmembrane region" description="Helical" evidence="9">
    <location>
        <begin position="6"/>
        <end position="27"/>
    </location>
</feature>
<feature type="transmembrane region" description="Helical" evidence="9">
    <location>
        <begin position="328"/>
        <end position="347"/>
    </location>
</feature>
<dbReference type="Proteomes" id="UP000478008">
    <property type="component" value="Unassembled WGS sequence"/>
</dbReference>
<name>A0A7D9H4E1_DEKBR</name>
<dbReference type="PANTHER" id="PTHR10766">
    <property type="entry name" value="TRANSMEMBRANE 9 SUPERFAMILY PROTEIN"/>
    <property type="match status" value="1"/>
</dbReference>
<feature type="transmembrane region" description="Helical" evidence="9">
    <location>
        <begin position="534"/>
        <end position="558"/>
    </location>
</feature>
<keyword evidence="11" id="KW-1185">Reference proteome</keyword>
<keyword evidence="8 9" id="KW-0472">Membrane</keyword>
<gene>
    <name evidence="10" type="primary">TMN3</name>
    <name evidence="10" type="ORF">DEBR0S6_03862G</name>
</gene>
<evidence type="ECO:0000313" key="10">
    <source>
        <dbReference type="EMBL" id="VUG19944.1"/>
    </source>
</evidence>
<evidence type="ECO:0000313" key="11">
    <source>
        <dbReference type="Proteomes" id="UP000478008"/>
    </source>
</evidence>
<feature type="transmembrane region" description="Helical" evidence="9">
    <location>
        <begin position="430"/>
        <end position="454"/>
    </location>
</feature>
<feature type="transmembrane region" description="Helical" evidence="9">
    <location>
        <begin position="604"/>
        <end position="637"/>
    </location>
</feature>
<sequence length="643" mass="72297">MLTEFLLVYLCVILPNPVNGIGIGELLPENWRSPWEQTYYEDGDPVDLLVNSVESENTQLPYAYYHLPFVCPPKPETRPVQLSLGEVLNGDRLWMSDYQLKFGIDEPCLRLCDRITKPHAVKMASDLIKKDYTINWWIDGIPGSTTLIKPRTRIDPAKKFYAPGFRLGFVEDGVSYLHNHVMIVIRWHAQRHDGSKKTIVGFEVYPKSVSDAHCPGASHDFANFALDPNTKEKTVIPFTYSIYWREDPFLDYESRYSLYVDPSSNGNEGRMHWFAIVNSLVLVSLISMFAAVVLLKTLHSSDASNDSIWQKIVNEVFLQGDMTSELCVLAGTGVQLIFTIAGICLLLSSQSAPPSHSVLSAAMTLFVFAGFFAGFSSVQFYKHFTAHPKYYSSLKIAFLSGSFLTGLCSIVLLLCNLFTFEKQSSRTVNFGTVLILVSIYVLLQVPISLAGGILSNKVDLFALLLKDRVLIQTETSPTTSRAIPPQSKLLKWKYLLPICGLIPFSIIFIEMIYMYKSLFVNKSSVAATSSNSMYIFLTITTILLSIVVAEISIITTYLRLDGGDYKNWQWKSFITSAGSIFLYLTIYTFYYLSRMKMVDAVSPILYVIYSMMLNVIVSIACGSLGLISSSWFVYAIYTSVKND</sequence>
<dbReference type="GO" id="GO:0005794">
    <property type="term" value="C:Golgi apparatus"/>
    <property type="evidence" value="ECO:0007669"/>
    <property type="project" value="UniProtKB-SubCell"/>
</dbReference>
<feature type="transmembrane region" description="Helical" evidence="9">
    <location>
        <begin position="273"/>
        <end position="295"/>
    </location>
</feature>
<keyword evidence="5" id="KW-0732">Signal</keyword>
<organism evidence="10 11">
    <name type="scientific">Dekkera bruxellensis</name>
    <name type="common">Brettanomyces custersii</name>
    <dbReference type="NCBI Taxonomy" id="5007"/>
    <lineage>
        <taxon>Eukaryota</taxon>
        <taxon>Fungi</taxon>
        <taxon>Dikarya</taxon>
        <taxon>Ascomycota</taxon>
        <taxon>Saccharomycotina</taxon>
        <taxon>Pichiomycetes</taxon>
        <taxon>Pichiales</taxon>
        <taxon>Pichiaceae</taxon>
        <taxon>Brettanomyces</taxon>
    </lineage>
</organism>
<keyword evidence="6 9" id="KW-1133">Transmembrane helix</keyword>
<evidence type="ECO:0000256" key="2">
    <source>
        <dbReference type="ARBA" id="ARBA00004555"/>
    </source>
</evidence>
<feature type="transmembrane region" description="Helical" evidence="9">
    <location>
        <begin position="570"/>
        <end position="592"/>
    </location>
</feature>
<keyword evidence="4 9" id="KW-0812">Transmembrane</keyword>
<feature type="transmembrane region" description="Helical" evidence="9">
    <location>
        <begin position="359"/>
        <end position="381"/>
    </location>
</feature>
<evidence type="ECO:0000256" key="4">
    <source>
        <dbReference type="ARBA" id="ARBA00022692"/>
    </source>
</evidence>
<feature type="transmembrane region" description="Helical" evidence="9">
    <location>
        <begin position="494"/>
        <end position="513"/>
    </location>
</feature>
<dbReference type="PANTHER" id="PTHR10766:SF55">
    <property type="entry name" value="TRANSMEMBRANE 9 SUPERFAMILY MEMBER 4"/>
    <property type="match status" value="1"/>
</dbReference>
<dbReference type="Pfam" id="PF02990">
    <property type="entry name" value="EMP70"/>
    <property type="match status" value="1"/>
</dbReference>
<protein>
    <recommendedName>
        <fullName evidence="9">Transmembrane 9 superfamily member</fullName>
    </recommendedName>
</protein>
<dbReference type="InterPro" id="IPR004240">
    <property type="entry name" value="EMP70"/>
</dbReference>
<evidence type="ECO:0000256" key="8">
    <source>
        <dbReference type="ARBA" id="ARBA00023136"/>
    </source>
</evidence>
<reference evidence="10 11" key="1">
    <citation type="submission" date="2019-07" db="EMBL/GenBank/DDBJ databases">
        <authorList>
            <person name="Friedrich A."/>
            <person name="Schacherer J."/>
        </authorList>
    </citation>
    <scope>NUCLEOTIDE SEQUENCE [LARGE SCALE GENOMIC DNA]</scope>
</reference>
<dbReference type="GO" id="GO:0016020">
    <property type="term" value="C:membrane"/>
    <property type="evidence" value="ECO:0007669"/>
    <property type="project" value="UniProtKB-SubCell"/>
</dbReference>
<dbReference type="AlphaFoldDB" id="A0A7D9H4E1"/>
<evidence type="ECO:0000256" key="7">
    <source>
        <dbReference type="ARBA" id="ARBA00023034"/>
    </source>
</evidence>
<proteinExistence type="inferred from homology"/>
<evidence type="ECO:0000256" key="1">
    <source>
        <dbReference type="ARBA" id="ARBA00004141"/>
    </source>
</evidence>